<evidence type="ECO:0000313" key="4">
    <source>
        <dbReference type="Proteomes" id="UP000663855"/>
    </source>
</evidence>
<dbReference type="SUPFAM" id="SSF56399">
    <property type="entry name" value="ADP-ribosylation"/>
    <property type="match status" value="1"/>
</dbReference>
<dbReference type="Proteomes" id="UP000663855">
    <property type="component" value="Unassembled WGS sequence"/>
</dbReference>
<accession>A0A815BKY5</accession>
<dbReference type="EMBL" id="CAJOBH010003607">
    <property type="protein sequence ID" value="CAF3958826.1"/>
    <property type="molecule type" value="Genomic_DNA"/>
</dbReference>
<dbReference type="AlphaFoldDB" id="A0A815BKY5"/>
<dbReference type="PANTHER" id="PTHR36649">
    <property type="entry name" value="UBIQUITIN-LIKE DOMAIN-CONTAINING PROTEIN"/>
    <property type="match status" value="1"/>
</dbReference>
<name>A0A815BKY5_9BILA</name>
<protein>
    <submittedName>
        <fullName evidence="2">Uncharacterized protein</fullName>
    </submittedName>
</protein>
<dbReference type="Proteomes" id="UP000681967">
    <property type="component" value="Unassembled WGS sequence"/>
</dbReference>
<comment type="caution">
    <text evidence="2">The sequence shown here is derived from an EMBL/GenBank/DDBJ whole genome shotgun (WGS) entry which is preliminary data.</text>
</comment>
<proteinExistence type="predicted"/>
<feature type="region of interest" description="Disordered" evidence="1">
    <location>
        <begin position="46"/>
        <end position="69"/>
    </location>
</feature>
<dbReference type="Gene3D" id="3.90.228.10">
    <property type="match status" value="1"/>
</dbReference>
<evidence type="ECO:0000256" key="1">
    <source>
        <dbReference type="SAM" id="MobiDB-lite"/>
    </source>
</evidence>
<reference evidence="2" key="1">
    <citation type="submission" date="2021-02" db="EMBL/GenBank/DDBJ databases">
        <authorList>
            <person name="Nowell W R."/>
        </authorList>
    </citation>
    <scope>NUCLEOTIDE SEQUENCE</scope>
</reference>
<evidence type="ECO:0000313" key="3">
    <source>
        <dbReference type="EMBL" id="CAF3958826.1"/>
    </source>
</evidence>
<evidence type="ECO:0000313" key="2">
    <source>
        <dbReference type="EMBL" id="CAF1271066.1"/>
    </source>
</evidence>
<organism evidence="2 4">
    <name type="scientific">Rotaria magnacalcarata</name>
    <dbReference type="NCBI Taxonomy" id="392030"/>
    <lineage>
        <taxon>Eukaryota</taxon>
        <taxon>Metazoa</taxon>
        <taxon>Spiralia</taxon>
        <taxon>Gnathifera</taxon>
        <taxon>Rotifera</taxon>
        <taxon>Eurotatoria</taxon>
        <taxon>Bdelloidea</taxon>
        <taxon>Philodinida</taxon>
        <taxon>Philodinidae</taxon>
        <taxon>Rotaria</taxon>
    </lineage>
</organism>
<dbReference type="PANTHER" id="PTHR36649:SF28">
    <property type="entry name" value="UBIQUITIN-LIKE DOMAIN-CONTAINING PROTEIN"/>
    <property type="match status" value="1"/>
</dbReference>
<sequence length="454" mass="51881">MISQHALFRARALKAHYAIFNKKNALDADTNDTPVVRAGEISKDQATSDETPAWFEPSQPIPSENIRYPHEPISPSEKIYYEACKKYYHTTGKPLIAISSRDDIELASSRRIRLGIDEDYNTFDLEEYLNKFCQILNINRNDVDILKVQSGSVLAEIQIQTRVNLQMVYNNISKPEAEERMGKMKIFFCFFGDLANMDQNVEFRNNVKLNGDWNRIYYQGHTYWTGALNSHRNRGSKPYYCPVGWRRYSLFMKNTGTDNGRTGRCICYHGTKFEYGLAILLSGLKPASAAEHGPGVYFSPSINYASHPRYSEIKKIPLEYQNSFSQSGKYIQFVLECRVQPSKIISIEKETLRATDVSNPNVIDPNIKDSEIEWVVSIKHDDREIVDFDDPNSAITCSGLMVRVTNNHPSLLSESQWWHTSHLCADNRCCCLNADLTDLKTQKKNGVTCSVVFD</sequence>
<dbReference type="EMBL" id="CAJNOV010007140">
    <property type="protein sequence ID" value="CAF1271066.1"/>
    <property type="molecule type" value="Genomic_DNA"/>
</dbReference>
<gene>
    <name evidence="3" type="ORF">BYL167_LOCUS11427</name>
    <name evidence="2" type="ORF">CJN711_LOCUS15481</name>
</gene>